<keyword evidence="1 3" id="KW-0597">Phosphoprotein</keyword>
<reference evidence="5 6" key="1">
    <citation type="submission" date="2020-02" db="EMBL/GenBank/DDBJ databases">
        <title>Comparative genomics of sulfur disproportionating microorganisms.</title>
        <authorList>
            <person name="Ward L.M."/>
            <person name="Bertran E."/>
            <person name="Johnston D.T."/>
        </authorList>
    </citation>
    <scope>NUCLEOTIDE SEQUENCE [LARGE SCALE GENOMIC DNA]</scope>
    <source>
        <strain evidence="5 6">DSM 100025</strain>
    </source>
</reference>
<dbReference type="PROSITE" id="PS50110">
    <property type="entry name" value="RESPONSE_REGULATORY"/>
    <property type="match status" value="1"/>
</dbReference>
<protein>
    <submittedName>
        <fullName evidence="5">Response regulator</fullName>
    </submittedName>
</protein>
<dbReference type="SMART" id="SM00448">
    <property type="entry name" value="REC"/>
    <property type="match status" value="1"/>
</dbReference>
<keyword evidence="6" id="KW-1185">Reference proteome</keyword>
<dbReference type="SUPFAM" id="SSF52172">
    <property type="entry name" value="CheY-like"/>
    <property type="match status" value="1"/>
</dbReference>
<dbReference type="Proteomes" id="UP000469346">
    <property type="component" value="Unassembled WGS sequence"/>
</dbReference>
<dbReference type="InterPro" id="IPR011006">
    <property type="entry name" value="CheY-like_superfamily"/>
</dbReference>
<feature type="modified residue" description="4-aspartylphosphate" evidence="3">
    <location>
        <position position="53"/>
    </location>
</feature>
<evidence type="ECO:0000256" key="3">
    <source>
        <dbReference type="PROSITE-ProRule" id="PRU00169"/>
    </source>
</evidence>
<proteinExistence type="predicted"/>
<evidence type="ECO:0000256" key="1">
    <source>
        <dbReference type="ARBA" id="ARBA00022553"/>
    </source>
</evidence>
<evidence type="ECO:0000313" key="5">
    <source>
        <dbReference type="EMBL" id="NDY41780.1"/>
    </source>
</evidence>
<feature type="domain" description="Response regulatory" evidence="4">
    <location>
        <begin position="3"/>
        <end position="117"/>
    </location>
</feature>
<evidence type="ECO:0000259" key="4">
    <source>
        <dbReference type="PROSITE" id="PS50110"/>
    </source>
</evidence>
<sequence>MARILIVDDSSFMRKRIGQAVERAGHEVVGLARDGQEGVDLYRRLRPDCVVMDVTMQGMDGLSAARIIREEDRGARIVFMSLLKDDNVVGEALSLGAEAFLGKDEYDRLLEILGGSG</sequence>
<keyword evidence="2" id="KW-0902">Two-component regulatory system</keyword>
<dbReference type="AlphaFoldDB" id="A0A6N9TMW8"/>
<dbReference type="PANTHER" id="PTHR44591">
    <property type="entry name" value="STRESS RESPONSE REGULATOR PROTEIN 1"/>
    <property type="match status" value="1"/>
</dbReference>
<dbReference type="InterPro" id="IPR001789">
    <property type="entry name" value="Sig_transdc_resp-reg_receiver"/>
</dbReference>
<accession>A0A6N9TMW8</accession>
<dbReference type="RefSeq" id="WP_163297936.1">
    <property type="nucleotide sequence ID" value="NZ_JAAGRR010000017.1"/>
</dbReference>
<organism evidence="5 6">
    <name type="scientific">Dissulfurirhabdus thermomarina</name>
    <dbReference type="NCBI Taxonomy" id="1765737"/>
    <lineage>
        <taxon>Bacteria</taxon>
        <taxon>Deltaproteobacteria</taxon>
        <taxon>Dissulfurirhabdaceae</taxon>
        <taxon>Dissulfurirhabdus</taxon>
    </lineage>
</organism>
<dbReference type="PANTHER" id="PTHR44591:SF14">
    <property type="entry name" value="PROTEIN PILG"/>
    <property type="match status" value="1"/>
</dbReference>
<dbReference type="Pfam" id="PF00072">
    <property type="entry name" value="Response_reg"/>
    <property type="match status" value="1"/>
</dbReference>
<dbReference type="EMBL" id="JAAGRR010000017">
    <property type="protein sequence ID" value="NDY41780.1"/>
    <property type="molecule type" value="Genomic_DNA"/>
</dbReference>
<comment type="caution">
    <text evidence="5">The sequence shown here is derived from an EMBL/GenBank/DDBJ whole genome shotgun (WGS) entry which is preliminary data.</text>
</comment>
<dbReference type="GO" id="GO:0000160">
    <property type="term" value="P:phosphorelay signal transduction system"/>
    <property type="evidence" value="ECO:0007669"/>
    <property type="project" value="UniProtKB-KW"/>
</dbReference>
<evidence type="ECO:0000256" key="2">
    <source>
        <dbReference type="ARBA" id="ARBA00023012"/>
    </source>
</evidence>
<evidence type="ECO:0000313" key="6">
    <source>
        <dbReference type="Proteomes" id="UP000469346"/>
    </source>
</evidence>
<dbReference type="InterPro" id="IPR050595">
    <property type="entry name" value="Bact_response_regulator"/>
</dbReference>
<gene>
    <name evidence="5" type="ORF">G3N55_02790</name>
</gene>
<name>A0A6N9TMW8_DISTH</name>
<dbReference type="Gene3D" id="3.40.50.2300">
    <property type="match status" value="1"/>
</dbReference>